<evidence type="ECO:0000256" key="2">
    <source>
        <dbReference type="ARBA" id="ARBA00022448"/>
    </source>
</evidence>
<keyword evidence="6 7" id="KW-0472">Membrane</keyword>
<feature type="transmembrane region" description="Helical" evidence="7">
    <location>
        <begin position="378"/>
        <end position="399"/>
    </location>
</feature>
<feature type="transmembrane region" description="Helical" evidence="7">
    <location>
        <begin position="151"/>
        <end position="173"/>
    </location>
</feature>
<feature type="transmembrane region" description="Helical" evidence="7">
    <location>
        <begin position="32"/>
        <end position="52"/>
    </location>
</feature>
<feature type="domain" description="Major facilitator superfamily (MFS) profile" evidence="8">
    <location>
        <begin position="27"/>
        <end position="398"/>
    </location>
</feature>
<dbReference type="AlphaFoldDB" id="A0A7K1UVU9"/>
<feature type="transmembrane region" description="Helical" evidence="7">
    <location>
        <begin position="289"/>
        <end position="307"/>
    </location>
</feature>
<feature type="transmembrane region" description="Helical" evidence="7">
    <location>
        <begin position="185"/>
        <end position="205"/>
    </location>
</feature>
<dbReference type="InterPro" id="IPR011701">
    <property type="entry name" value="MFS"/>
</dbReference>
<dbReference type="GO" id="GO:0022857">
    <property type="term" value="F:transmembrane transporter activity"/>
    <property type="evidence" value="ECO:0007669"/>
    <property type="project" value="InterPro"/>
</dbReference>
<dbReference type="InterPro" id="IPR050171">
    <property type="entry name" value="MFS_Transporters"/>
</dbReference>
<dbReference type="Proteomes" id="UP000466794">
    <property type="component" value="Unassembled WGS sequence"/>
</dbReference>
<dbReference type="EMBL" id="WRPP01000002">
    <property type="protein sequence ID" value="MVU78510.1"/>
    <property type="molecule type" value="Genomic_DNA"/>
</dbReference>
<dbReference type="InterPro" id="IPR005829">
    <property type="entry name" value="Sugar_transporter_CS"/>
</dbReference>
<dbReference type="InterPro" id="IPR020846">
    <property type="entry name" value="MFS_dom"/>
</dbReference>
<dbReference type="GO" id="GO:0005886">
    <property type="term" value="C:plasma membrane"/>
    <property type="evidence" value="ECO:0007669"/>
    <property type="project" value="UniProtKB-SubCell"/>
</dbReference>
<organism evidence="9 10">
    <name type="scientific">Nocardia terrae</name>
    <dbReference type="NCBI Taxonomy" id="2675851"/>
    <lineage>
        <taxon>Bacteria</taxon>
        <taxon>Bacillati</taxon>
        <taxon>Actinomycetota</taxon>
        <taxon>Actinomycetes</taxon>
        <taxon>Mycobacteriales</taxon>
        <taxon>Nocardiaceae</taxon>
        <taxon>Nocardia</taxon>
    </lineage>
</organism>
<dbReference type="Pfam" id="PF07690">
    <property type="entry name" value="MFS_1"/>
    <property type="match status" value="1"/>
</dbReference>
<keyword evidence="2" id="KW-0813">Transport</keyword>
<feature type="transmembrane region" description="Helical" evidence="7">
    <location>
        <begin position="118"/>
        <end position="139"/>
    </location>
</feature>
<evidence type="ECO:0000256" key="4">
    <source>
        <dbReference type="ARBA" id="ARBA00022692"/>
    </source>
</evidence>
<dbReference type="InterPro" id="IPR036259">
    <property type="entry name" value="MFS_trans_sf"/>
</dbReference>
<feature type="transmembrane region" description="Helical" evidence="7">
    <location>
        <begin position="313"/>
        <end position="338"/>
    </location>
</feature>
<evidence type="ECO:0000256" key="3">
    <source>
        <dbReference type="ARBA" id="ARBA00022475"/>
    </source>
</evidence>
<accession>A0A7K1UVU9</accession>
<dbReference type="RefSeq" id="WP_157387979.1">
    <property type="nucleotide sequence ID" value="NZ_WRPP01000002.1"/>
</dbReference>
<comment type="caution">
    <text evidence="9">The sequence shown here is derived from an EMBL/GenBank/DDBJ whole genome shotgun (WGS) entry which is preliminary data.</text>
</comment>
<dbReference type="SUPFAM" id="SSF103473">
    <property type="entry name" value="MFS general substrate transporter"/>
    <property type="match status" value="1"/>
</dbReference>
<evidence type="ECO:0000256" key="7">
    <source>
        <dbReference type="SAM" id="Phobius"/>
    </source>
</evidence>
<evidence type="ECO:0000256" key="6">
    <source>
        <dbReference type="ARBA" id="ARBA00023136"/>
    </source>
</evidence>
<dbReference type="PROSITE" id="PS50850">
    <property type="entry name" value="MFS"/>
    <property type="match status" value="1"/>
</dbReference>
<evidence type="ECO:0000256" key="1">
    <source>
        <dbReference type="ARBA" id="ARBA00004651"/>
    </source>
</evidence>
<protein>
    <submittedName>
        <fullName evidence="9">MFS transporter</fullName>
    </submittedName>
</protein>
<feature type="transmembrane region" description="Helical" evidence="7">
    <location>
        <begin position="58"/>
        <end position="81"/>
    </location>
</feature>
<keyword evidence="4 7" id="KW-0812">Transmembrane</keyword>
<dbReference type="PANTHER" id="PTHR23517">
    <property type="entry name" value="RESISTANCE PROTEIN MDTM, PUTATIVE-RELATED-RELATED"/>
    <property type="match status" value="1"/>
</dbReference>
<comment type="subcellular location">
    <subcellularLocation>
        <location evidence="1">Cell membrane</location>
        <topology evidence="1">Multi-pass membrane protein</topology>
    </subcellularLocation>
</comment>
<dbReference type="Gene3D" id="1.20.1250.20">
    <property type="entry name" value="MFS general substrate transporter like domains"/>
    <property type="match status" value="1"/>
</dbReference>
<feature type="transmembrane region" description="Helical" evidence="7">
    <location>
        <begin position="259"/>
        <end position="277"/>
    </location>
</feature>
<evidence type="ECO:0000259" key="8">
    <source>
        <dbReference type="PROSITE" id="PS50850"/>
    </source>
</evidence>
<name>A0A7K1UVU9_9NOCA</name>
<feature type="transmembrane region" description="Helical" evidence="7">
    <location>
        <begin position="226"/>
        <end position="247"/>
    </location>
</feature>
<feature type="transmembrane region" description="Helical" evidence="7">
    <location>
        <begin position="93"/>
        <end position="112"/>
    </location>
</feature>
<keyword evidence="5 7" id="KW-1133">Transmembrane helix</keyword>
<dbReference type="PANTHER" id="PTHR23517:SF13">
    <property type="entry name" value="MAJOR FACILITATOR SUPERFAMILY MFS_1"/>
    <property type="match status" value="1"/>
</dbReference>
<evidence type="ECO:0000256" key="5">
    <source>
        <dbReference type="ARBA" id="ARBA00022989"/>
    </source>
</evidence>
<dbReference type="PROSITE" id="PS00216">
    <property type="entry name" value="SUGAR_TRANSPORT_1"/>
    <property type="match status" value="1"/>
</dbReference>
<proteinExistence type="predicted"/>
<keyword evidence="10" id="KW-1185">Reference proteome</keyword>
<sequence>MTVEESITVGAAGAGAQHDSPVGSRTRFWGSAYALLILLTGTNIPTPLYHGYAQRFGISALTTTLVFAVYVGALIPSLLIAGPASDALGRRRILLPALGSAAAGSLGFALATDVGWLFAARILQGVALGAASGTLTAAITELEPRGDRRRAALVAAVATAGGMVAGPLMGALVAQYLPDPYVTPFVAHLVLLAPAVMVVAGLPETGVRTPWRPRRPSIPAGMGRTFATAGSATFLGFAVVGVSLTLIPTYAATLSGSTNLVIASAAAALLPVTWALAQLAGYGRSERALDLTGLPLLAAGLVLLAVAGAVSSLWLLLAAAALAGAGHGLVFLSGLTAINAAAPAERHADVISTYFVMAYCGTGGPVIGVGLLAGTTGLLSAVQIFGAAVAGLCLLRLGARVALDHPRILVSR</sequence>
<reference evidence="9 10" key="1">
    <citation type="submission" date="2019-12" db="EMBL/GenBank/DDBJ databases">
        <title>Nocardia sp. nov. ET3-3 isolated from soil.</title>
        <authorList>
            <person name="Kanchanasin P."/>
            <person name="Tanasupawat S."/>
            <person name="Yuki M."/>
            <person name="Kudo T."/>
        </authorList>
    </citation>
    <scope>NUCLEOTIDE SEQUENCE [LARGE SCALE GENOMIC DNA]</scope>
    <source>
        <strain evidence="9 10">ET3-3</strain>
    </source>
</reference>
<keyword evidence="3" id="KW-1003">Cell membrane</keyword>
<feature type="transmembrane region" description="Helical" evidence="7">
    <location>
        <begin position="350"/>
        <end position="372"/>
    </location>
</feature>
<evidence type="ECO:0000313" key="10">
    <source>
        <dbReference type="Proteomes" id="UP000466794"/>
    </source>
</evidence>
<gene>
    <name evidence="9" type="ORF">GPX89_14800</name>
</gene>
<evidence type="ECO:0000313" key="9">
    <source>
        <dbReference type="EMBL" id="MVU78510.1"/>
    </source>
</evidence>